<feature type="compositionally biased region" description="Gly residues" evidence="1">
    <location>
        <begin position="87"/>
        <end position="107"/>
    </location>
</feature>
<feature type="non-terminal residue" evidence="2">
    <location>
        <position position="1"/>
    </location>
</feature>
<dbReference type="Proteomes" id="UP000279271">
    <property type="component" value="Unassembled WGS sequence"/>
</dbReference>
<gene>
    <name evidence="2" type="ORF">APUTEX25_003777</name>
</gene>
<evidence type="ECO:0000313" key="2">
    <source>
        <dbReference type="EMBL" id="RMZ57802.1"/>
    </source>
</evidence>
<feature type="region of interest" description="Disordered" evidence="1">
    <location>
        <begin position="1"/>
        <end position="123"/>
    </location>
</feature>
<sequence>GARAGVRPPRDDGGRRGRRPASRLGAAGRRAGGAAGLRGRGLPRQGGEGEGKGGGGGAPGRESAPAGAVRVGGPCERGAAPGRRDGGSAGGNGARGQHGRGGGGGVCGRSSRHHPAALHGPLR</sequence>
<accession>A0A3M7L8B8</accession>
<evidence type="ECO:0000256" key="1">
    <source>
        <dbReference type="SAM" id="MobiDB-lite"/>
    </source>
</evidence>
<feature type="compositionally biased region" description="Basic residues" evidence="1">
    <location>
        <begin position="110"/>
        <end position="123"/>
    </location>
</feature>
<evidence type="ECO:0000313" key="3">
    <source>
        <dbReference type="Proteomes" id="UP000279271"/>
    </source>
</evidence>
<proteinExistence type="predicted"/>
<feature type="compositionally biased region" description="Gly residues" evidence="1">
    <location>
        <begin position="30"/>
        <end position="59"/>
    </location>
</feature>
<organism evidence="2 3">
    <name type="scientific">Auxenochlorella protothecoides</name>
    <name type="common">Green microalga</name>
    <name type="synonym">Chlorella protothecoides</name>
    <dbReference type="NCBI Taxonomy" id="3075"/>
    <lineage>
        <taxon>Eukaryota</taxon>
        <taxon>Viridiplantae</taxon>
        <taxon>Chlorophyta</taxon>
        <taxon>core chlorophytes</taxon>
        <taxon>Trebouxiophyceae</taxon>
        <taxon>Chlorellales</taxon>
        <taxon>Chlorellaceae</taxon>
        <taxon>Auxenochlorella</taxon>
    </lineage>
</organism>
<reference evidence="3" key="1">
    <citation type="journal article" date="2018" name="Algal Res.">
        <title>Characterization of plant carbon substrate utilization by Auxenochlorella protothecoides.</title>
        <authorList>
            <person name="Vogler B.W."/>
            <person name="Starkenburg S.R."/>
            <person name="Sudasinghe N."/>
            <person name="Schambach J.Y."/>
            <person name="Rollin J.A."/>
            <person name="Pattathil S."/>
            <person name="Barry A.N."/>
        </authorList>
    </citation>
    <scope>NUCLEOTIDE SEQUENCE [LARGE SCALE GENOMIC DNA]</scope>
    <source>
        <strain evidence="3">UTEX 25</strain>
    </source>
</reference>
<dbReference type="EMBL" id="QOKY01000052">
    <property type="protein sequence ID" value="RMZ57802.1"/>
    <property type="molecule type" value="Genomic_DNA"/>
</dbReference>
<protein>
    <submittedName>
        <fullName evidence="2">Uncharacterized protein</fullName>
    </submittedName>
</protein>
<name>A0A3M7L8B8_AUXPR</name>
<feature type="non-terminal residue" evidence="2">
    <location>
        <position position="123"/>
    </location>
</feature>
<dbReference type="AlphaFoldDB" id="A0A3M7L8B8"/>
<comment type="caution">
    <text evidence="2">The sequence shown here is derived from an EMBL/GenBank/DDBJ whole genome shotgun (WGS) entry which is preliminary data.</text>
</comment>